<evidence type="ECO:0000256" key="10">
    <source>
        <dbReference type="ARBA" id="ARBA00023012"/>
    </source>
</evidence>
<dbReference type="InterPro" id="IPR005467">
    <property type="entry name" value="His_kinase_dom"/>
</dbReference>
<comment type="catalytic activity">
    <reaction evidence="1">
        <text>ATP + protein L-histidine = ADP + protein N-phospho-L-histidine.</text>
        <dbReference type="EC" id="2.7.13.3"/>
    </reaction>
</comment>
<keyword evidence="5" id="KW-0597">Phosphoprotein</keyword>
<dbReference type="EC" id="2.7.13.3" evidence="2"/>
<evidence type="ECO:0000259" key="13">
    <source>
        <dbReference type="PROSITE" id="PS50851"/>
    </source>
</evidence>
<dbReference type="PROSITE" id="PS50894">
    <property type="entry name" value="HPT"/>
    <property type="match status" value="1"/>
</dbReference>
<dbReference type="PANTHER" id="PTHR43395:SF10">
    <property type="entry name" value="CHEMOTAXIS PROTEIN CHEA"/>
    <property type="match status" value="1"/>
</dbReference>
<keyword evidence="4" id="KW-0145">Chemotaxis</keyword>
<dbReference type="SMART" id="SM00260">
    <property type="entry name" value="CheW"/>
    <property type="match status" value="1"/>
</dbReference>
<evidence type="ECO:0000259" key="12">
    <source>
        <dbReference type="PROSITE" id="PS50109"/>
    </source>
</evidence>
<reference evidence="15" key="1">
    <citation type="submission" date="2016-10" db="EMBL/GenBank/DDBJ databases">
        <title>Sequence of Gallionella enrichment culture.</title>
        <authorList>
            <person name="Poehlein A."/>
            <person name="Muehling M."/>
            <person name="Daniel R."/>
        </authorList>
    </citation>
    <scope>NUCLEOTIDE SEQUENCE</scope>
</reference>
<dbReference type="AlphaFoldDB" id="A0A1J5SH47"/>
<dbReference type="InterPro" id="IPR051315">
    <property type="entry name" value="Bact_Chemotaxis_CheA"/>
</dbReference>
<feature type="domain" description="HPt" evidence="14">
    <location>
        <begin position="139"/>
        <end position="243"/>
    </location>
</feature>
<dbReference type="PANTHER" id="PTHR43395">
    <property type="entry name" value="SENSOR HISTIDINE KINASE CHEA"/>
    <property type="match status" value="1"/>
</dbReference>
<dbReference type="Gene3D" id="2.30.30.40">
    <property type="entry name" value="SH3 Domains"/>
    <property type="match status" value="1"/>
</dbReference>
<dbReference type="InterPro" id="IPR004358">
    <property type="entry name" value="Sig_transdc_His_kin-like_C"/>
</dbReference>
<dbReference type="EMBL" id="MLJW01000038">
    <property type="protein sequence ID" value="OIR07243.1"/>
    <property type="molecule type" value="Genomic_DNA"/>
</dbReference>
<evidence type="ECO:0000256" key="3">
    <source>
        <dbReference type="ARBA" id="ARBA00021495"/>
    </source>
</evidence>
<dbReference type="GO" id="GO:0005737">
    <property type="term" value="C:cytoplasm"/>
    <property type="evidence" value="ECO:0007669"/>
    <property type="project" value="InterPro"/>
</dbReference>
<protein>
    <recommendedName>
        <fullName evidence="3">Chemotaxis protein CheA</fullName>
        <ecNumber evidence="2">2.7.13.3</ecNumber>
    </recommendedName>
</protein>
<dbReference type="InterPro" id="IPR036890">
    <property type="entry name" value="HATPase_C_sf"/>
</dbReference>
<dbReference type="InterPro" id="IPR036641">
    <property type="entry name" value="HPT_dom_sf"/>
</dbReference>
<dbReference type="CDD" id="cd00088">
    <property type="entry name" value="HPT"/>
    <property type="match status" value="1"/>
</dbReference>
<proteinExistence type="predicted"/>
<evidence type="ECO:0000256" key="9">
    <source>
        <dbReference type="ARBA" id="ARBA00022840"/>
    </source>
</evidence>
<feature type="domain" description="CheW-like" evidence="13">
    <location>
        <begin position="612"/>
        <end position="745"/>
    </location>
</feature>
<evidence type="ECO:0000256" key="2">
    <source>
        <dbReference type="ARBA" id="ARBA00012438"/>
    </source>
</evidence>
<dbReference type="PRINTS" id="PR00344">
    <property type="entry name" value="BCTRLSENSOR"/>
</dbReference>
<dbReference type="InterPro" id="IPR036097">
    <property type="entry name" value="HisK_dim/P_sf"/>
</dbReference>
<evidence type="ECO:0000313" key="15">
    <source>
        <dbReference type="EMBL" id="OIR07243.1"/>
    </source>
</evidence>
<dbReference type="Gene3D" id="1.20.120.160">
    <property type="entry name" value="HPT domain"/>
    <property type="match status" value="1"/>
</dbReference>
<comment type="caution">
    <text evidence="15">The sequence shown here is derived from an EMBL/GenBank/DDBJ whole genome shotgun (WGS) entry which is preliminary data.</text>
</comment>
<dbReference type="InterPro" id="IPR036061">
    <property type="entry name" value="CheW-like_dom_sf"/>
</dbReference>
<dbReference type="GO" id="GO:0006935">
    <property type="term" value="P:chemotaxis"/>
    <property type="evidence" value="ECO:0007669"/>
    <property type="project" value="UniProtKB-KW"/>
</dbReference>
<keyword evidence="7" id="KW-0547">Nucleotide-binding</keyword>
<dbReference type="InterPro" id="IPR008207">
    <property type="entry name" value="Sig_transdc_His_kin_Hpt_dom"/>
</dbReference>
<dbReference type="Gene3D" id="3.30.565.10">
    <property type="entry name" value="Histidine kinase-like ATPase, C-terminal domain"/>
    <property type="match status" value="1"/>
</dbReference>
<dbReference type="GO" id="GO:0000155">
    <property type="term" value="F:phosphorelay sensor kinase activity"/>
    <property type="evidence" value="ECO:0007669"/>
    <property type="project" value="InterPro"/>
</dbReference>
<dbReference type="PROSITE" id="PS50109">
    <property type="entry name" value="HIS_KIN"/>
    <property type="match status" value="1"/>
</dbReference>
<evidence type="ECO:0000256" key="5">
    <source>
        <dbReference type="ARBA" id="ARBA00022553"/>
    </source>
</evidence>
<evidence type="ECO:0000256" key="6">
    <source>
        <dbReference type="ARBA" id="ARBA00022679"/>
    </source>
</evidence>
<evidence type="ECO:0000256" key="4">
    <source>
        <dbReference type="ARBA" id="ARBA00022500"/>
    </source>
</evidence>
<dbReference type="CDD" id="cd16916">
    <property type="entry name" value="HATPase_CheA-like"/>
    <property type="match status" value="1"/>
</dbReference>
<dbReference type="SMART" id="SM00073">
    <property type="entry name" value="HPT"/>
    <property type="match status" value="1"/>
</dbReference>
<accession>A0A1J5SH47</accession>
<dbReference type="GO" id="GO:0005524">
    <property type="term" value="F:ATP binding"/>
    <property type="evidence" value="ECO:0007669"/>
    <property type="project" value="UniProtKB-KW"/>
</dbReference>
<dbReference type="InterPro" id="IPR037006">
    <property type="entry name" value="CheA-like_homodim_sf"/>
</dbReference>
<evidence type="ECO:0000256" key="1">
    <source>
        <dbReference type="ARBA" id="ARBA00000085"/>
    </source>
</evidence>
<keyword evidence="9" id="KW-0067">ATP-binding</keyword>
<dbReference type="Pfam" id="PF02895">
    <property type="entry name" value="H-kinase_dim"/>
    <property type="match status" value="1"/>
</dbReference>
<evidence type="ECO:0000259" key="14">
    <source>
        <dbReference type="PROSITE" id="PS50894"/>
    </source>
</evidence>
<dbReference type="SUPFAM" id="SSF50341">
    <property type="entry name" value="CheW-like"/>
    <property type="match status" value="1"/>
</dbReference>
<feature type="region of interest" description="Disordered" evidence="11">
    <location>
        <begin position="273"/>
        <end position="316"/>
    </location>
</feature>
<dbReference type="FunFam" id="3.30.565.10:FF:000016">
    <property type="entry name" value="Chemotaxis protein CheA, putative"/>
    <property type="match status" value="1"/>
</dbReference>
<dbReference type="InterPro" id="IPR003594">
    <property type="entry name" value="HATPase_dom"/>
</dbReference>
<keyword evidence="10" id="KW-0902">Two-component regulatory system</keyword>
<evidence type="ECO:0000256" key="11">
    <source>
        <dbReference type="SAM" id="MobiDB-lite"/>
    </source>
</evidence>
<dbReference type="PROSITE" id="PS50851">
    <property type="entry name" value="CHEW"/>
    <property type="match status" value="1"/>
</dbReference>
<dbReference type="InterPro" id="IPR002545">
    <property type="entry name" value="CheW-lke_dom"/>
</dbReference>
<organism evidence="15">
    <name type="scientific">mine drainage metagenome</name>
    <dbReference type="NCBI Taxonomy" id="410659"/>
    <lineage>
        <taxon>unclassified sequences</taxon>
        <taxon>metagenomes</taxon>
        <taxon>ecological metagenomes</taxon>
    </lineage>
</organism>
<dbReference type="InterPro" id="IPR004105">
    <property type="entry name" value="CheA-like_dim"/>
</dbReference>
<evidence type="ECO:0000256" key="7">
    <source>
        <dbReference type="ARBA" id="ARBA00022741"/>
    </source>
</evidence>
<keyword evidence="6 15" id="KW-0808">Transferase</keyword>
<dbReference type="SUPFAM" id="SSF47226">
    <property type="entry name" value="Histidine-containing phosphotransfer domain, HPT domain"/>
    <property type="match status" value="1"/>
</dbReference>
<sequence>MSIPAESLPLIEDTLNRLAAESILAQVGRDEGLIPAYSLLGELLEQASTQPEVSEPARALRDYLEKRLDNAMPFDEPGLAGLRKLVDWLSKMMGALRTGGGLAPLVLDFAASAAKPAPTSGKAVTVALDPSVDVVLDLNLEENRELLSEFRSEALDHLVQIEAALLTLDETPDDKDALNSIFRSFHTIKGVSGFLQLKPMHVLTHEVESLLDLARNGELRLNPTIITAILQSRDAVQAMVNQMSVALDKGQLPEEVVPVSHLIQQVKMLAANPESSTEAAGGTQAAHAEPPPVSPKAAPAQTKAEPPPAAASAAKEAVPVDTPIFMPQGVADEVKSEAHAVVAQAKPAASAKITQSAAVGSSSTVRVNTEKLDTLMDVVGELVIVQSQLVESARASSEEGSAMQRNVAQLGRITKELQHTAMSLRMVPVKPTFQKMERLARDLARDFGKKVHFVSIGEETEVDRTVVEEIGDPLVHMVRNSLDHGLEPAVERMEKGKPEMGRLELKAYHQGSNIIIELTDDGRGIDPDKILAKALKLNLASPNQQYAREEILNFIFLPGFSTAEKVTAVSGRGVGMDVVRRNIEKLRGKVEIESEVGKGTVFRIKLPLTMAIIDGLVVRVGNDRFILPSTSVQMALRPAREAFATVHGRGEVIDHRGRILPLHRLHRRFGIPDAVETPWEGIVVIIENNDRVAALLVDEMVSKQEVVIKTLGAFLHGLAGVAGGAILGDGSIALILDPASLLTAA</sequence>
<name>A0A1J5SH47_9ZZZZ</name>
<evidence type="ECO:0000256" key="8">
    <source>
        <dbReference type="ARBA" id="ARBA00022777"/>
    </source>
</evidence>
<dbReference type="Pfam" id="PF02518">
    <property type="entry name" value="HATPase_c"/>
    <property type="match status" value="1"/>
</dbReference>
<dbReference type="Pfam" id="PF01627">
    <property type="entry name" value="Hpt"/>
    <property type="match status" value="1"/>
</dbReference>
<dbReference type="Gene3D" id="1.10.287.560">
    <property type="entry name" value="Histidine kinase CheA-like, homodimeric domain"/>
    <property type="match status" value="1"/>
</dbReference>
<dbReference type="CDD" id="cd00731">
    <property type="entry name" value="CheA_reg"/>
    <property type="match status" value="1"/>
</dbReference>
<keyword evidence="8" id="KW-0418">Kinase</keyword>
<dbReference type="SMART" id="SM00387">
    <property type="entry name" value="HATPase_c"/>
    <property type="match status" value="1"/>
</dbReference>
<dbReference type="SUPFAM" id="SSF55874">
    <property type="entry name" value="ATPase domain of HSP90 chaperone/DNA topoisomerase II/histidine kinase"/>
    <property type="match status" value="1"/>
</dbReference>
<feature type="domain" description="Histidine kinase" evidence="12">
    <location>
        <begin position="329"/>
        <end position="610"/>
    </location>
</feature>
<dbReference type="SMART" id="SM01231">
    <property type="entry name" value="H-kinase_dim"/>
    <property type="match status" value="1"/>
</dbReference>
<gene>
    <name evidence="15" type="primary">cheA_5</name>
    <name evidence="15" type="ORF">GALL_104990</name>
</gene>
<dbReference type="SUPFAM" id="SSF47384">
    <property type="entry name" value="Homodimeric domain of signal transducing histidine kinase"/>
    <property type="match status" value="1"/>
</dbReference>
<dbReference type="Pfam" id="PF01584">
    <property type="entry name" value="CheW"/>
    <property type="match status" value="1"/>
</dbReference>